<dbReference type="PROSITE" id="PS50815">
    <property type="entry name" value="HORMA"/>
    <property type="match status" value="1"/>
</dbReference>
<reference evidence="4" key="2">
    <citation type="submission" date="2012-11" db="EMBL/GenBank/DDBJ databases">
        <authorList>
            <person name="Kuo A."/>
            <person name="Curtis B.A."/>
            <person name="Tanifuji G."/>
            <person name="Burki F."/>
            <person name="Gruber A."/>
            <person name="Irimia M."/>
            <person name="Maruyama S."/>
            <person name="Arias M.C."/>
            <person name="Ball S.G."/>
            <person name="Gile G.H."/>
            <person name="Hirakawa Y."/>
            <person name="Hopkins J.F."/>
            <person name="Rensing S.A."/>
            <person name="Schmutz J."/>
            <person name="Symeonidi A."/>
            <person name="Elias M."/>
            <person name="Eveleigh R.J."/>
            <person name="Herman E.K."/>
            <person name="Klute M.J."/>
            <person name="Nakayama T."/>
            <person name="Obornik M."/>
            <person name="Reyes-Prieto A."/>
            <person name="Armbrust E.V."/>
            <person name="Aves S.J."/>
            <person name="Beiko R.G."/>
            <person name="Coutinho P."/>
            <person name="Dacks J.B."/>
            <person name="Durnford D.G."/>
            <person name="Fast N.M."/>
            <person name="Green B.R."/>
            <person name="Grisdale C."/>
            <person name="Hempe F."/>
            <person name="Henrissat B."/>
            <person name="Hoppner M.P."/>
            <person name="Ishida K.-I."/>
            <person name="Kim E."/>
            <person name="Koreny L."/>
            <person name="Kroth P.G."/>
            <person name="Liu Y."/>
            <person name="Malik S.-B."/>
            <person name="Maier U.G."/>
            <person name="McRose D."/>
            <person name="Mock T."/>
            <person name="Neilson J.A."/>
            <person name="Onodera N.T."/>
            <person name="Poole A.M."/>
            <person name="Pritham E.J."/>
            <person name="Richards T.A."/>
            <person name="Rocap G."/>
            <person name="Roy S.W."/>
            <person name="Sarai C."/>
            <person name="Schaack S."/>
            <person name="Shirato S."/>
            <person name="Slamovits C.H."/>
            <person name="Spencer D.F."/>
            <person name="Suzuki S."/>
            <person name="Worden A.Z."/>
            <person name="Zauner S."/>
            <person name="Barry K."/>
            <person name="Bell C."/>
            <person name="Bharti A.K."/>
            <person name="Crow J.A."/>
            <person name="Grimwood J."/>
            <person name="Kramer R."/>
            <person name="Lindquist E."/>
            <person name="Lucas S."/>
            <person name="Salamov A."/>
            <person name="McFadden G.I."/>
            <person name="Lane C.E."/>
            <person name="Keeling P.J."/>
            <person name="Gray M.W."/>
            <person name="Grigoriev I.V."/>
            <person name="Archibald J.M."/>
        </authorList>
    </citation>
    <scope>NUCLEOTIDE SEQUENCE</scope>
    <source>
        <strain evidence="4">CCMP2712</strain>
    </source>
</reference>
<dbReference type="EMBL" id="JH992972">
    <property type="protein sequence ID" value="EKX52630.1"/>
    <property type="molecule type" value="Genomic_DNA"/>
</dbReference>
<dbReference type="OrthoDB" id="21254at2759"/>
<dbReference type="HOGENOM" id="CLU_050394_2_0_1"/>
<evidence type="ECO:0000313" key="4">
    <source>
        <dbReference type="Proteomes" id="UP000011087"/>
    </source>
</evidence>
<accession>L1JWP4</accession>
<dbReference type="PaxDb" id="55529-EKX52630"/>
<evidence type="ECO:0000313" key="3">
    <source>
        <dbReference type="EnsemblProtists" id="EKX52630"/>
    </source>
</evidence>
<dbReference type="Proteomes" id="UP000011087">
    <property type="component" value="Unassembled WGS sequence"/>
</dbReference>
<name>L1JWP4_GUITC</name>
<evidence type="ECO:0000313" key="2">
    <source>
        <dbReference type="EMBL" id="EKX52630.1"/>
    </source>
</evidence>
<dbReference type="PANTHER" id="PTHR11842">
    <property type="entry name" value="MITOTIC SPINDLE ASSEMBLY CHECKPOINT PROTEIN MAD2"/>
    <property type="match status" value="1"/>
</dbReference>
<dbReference type="KEGG" id="gtt:GUITHDRAFT_150603"/>
<dbReference type="STRING" id="905079.L1JWP4"/>
<dbReference type="InterPro" id="IPR036570">
    <property type="entry name" value="HORMA_dom_sf"/>
</dbReference>
<sequence length="209" mass="23242">MAASSATSLMAAVAGEFLEAAIPTILYIRGVYPAELFERKRKYNVPVRQSRHKDLNEYIAGAIKDMMEWMSKGIVERVVLSIEEAASGRQLERFVFEFELDLTADRAAHARSLAAQARESLEDAFRQVLLKINVADSLLAPLPKELTFGLYAHTASRLHDNDDWEEMASEGNDRGRAEKGNENMLTVPLKSVQAGCFRLQLLVQSPSSG</sequence>
<dbReference type="Pfam" id="PF02301">
    <property type="entry name" value="HORMA"/>
    <property type="match status" value="1"/>
</dbReference>
<gene>
    <name evidence="2" type="ORF">GUITHDRAFT_150603</name>
</gene>
<proteinExistence type="predicted"/>
<dbReference type="OMA" id="QYQEFPW"/>
<dbReference type="eggNOG" id="KOG3186">
    <property type="taxonomic scope" value="Eukaryota"/>
</dbReference>
<protein>
    <recommendedName>
        <fullName evidence="1">HORMA domain-containing protein</fullName>
    </recommendedName>
</protein>
<dbReference type="InterPro" id="IPR045091">
    <property type="entry name" value="Mad2-like"/>
</dbReference>
<dbReference type="Gene3D" id="3.30.900.10">
    <property type="entry name" value="HORMA domain"/>
    <property type="match status" value="1"/>
</dbReference>
<dbReference type="GeneID" id="17309425"/>
<dbReference type="AlphaFoldDB" id="L1JWP4"/>
<organism evidence="2">
    <name type="scientific">Guillardia theta (strain CCMP2712)</name>
    <name type="common">Cryptophyte</name>
    <dbReference type="NCBI Taxonomy" id="905079"/>
    <lineage>
        <taxon>Eukaryota</taxon>
        <taxon>Cryptophyceae</taxon>
        <taxon>Pyrenomonadales</taxon>
        <taxon>Geminigeraceae</taxon>
        <taxon>Guillardia</taxon>
    </lineage>
</organism>
<dbReference type="RefSeq" id="XP_005839610.1">
    <property type="nucleotide sequence ID" value="XM_005839553.1"/>
</dbReference>
<reference evidence="3" key="3">
    <citation type="submission" date="2016-03" db="UniProtKB">
        <authorList>
            <consortium name="EnsemblProtists"/>
        </authorList>
    </citation>
    <scope>IDENTIFICATION</scope>
</reference>
<evidence type="ECO:0000259" key="1">
    <source>
        <dbReference type="PROSITE" id="PS50815"/>
    </source>
</evidence>
<dbReference type="SUPFAM" id="SSF56019">
    <property type="entry name" value="The spindle assembly checkpoint protein mad2"/>
    <property type="match status" value="1"/>
</dbReference>
<feature type="domain" description="HORMA" evidence="1">
    <location>
        <begin position="8"/>
        <end position="203"/>
    </location>
</feature>
<keyword evidence="4" id="KW-1185">Reference proteome</keyword>
<dbReference type="EnsemblProtists" id="EKX52630">
    <property type="protein sequence ID" value="EKX52630"/>
    <property type="gene ID" value="GUITHDRAFT_150603"/>
</dbReference>
<dbReference type="GO" id="GO:0016035">
    <property type="term" value="C:zeta DNA polymerase complex"/>
    <property type="evidence" value="ECO:0007669"/>
    <property type="project" value="TreeGrafter"/>
</dbReference>
<dbReference type="PANTHER" id="PTHR11842:SF10">
    <property type="entry name" value="MITOTIC SPINDLE ASSEMBLY CHECKPOINT PROTEIN MAD2B"/>
    <property type="match status" value="1"/>
</dbReference>
<reference evidence="2 4" key="1">
    <citation type="journal article" date="2012" name="Nature">
        <title>Algal genomes reveal evolutionary mosaicism and the fate of nucleomorphs.</title>
        <authorList>
            <consortium name="DOE Joint Genome Institute"/>
            <person name="Curtis B.A."/>
            <person name="Tanifuji G."/>
            <person name="Burki F."/>
            <person name="Gruber A."/>
            <person name="Irimia M."/>
            <person name="Maruyama S."/>
            <person name="Arias M.C."/>
            <person name="Ball S.G."/>
            <person name="Gile G.H."/>
            <person name="Hirakawa Y."/>
            <person name="Hopkins J.F."/>
            <person name="Kuo A."/>
            <person name="Rensing S.A."/>
            <person name="Schmutz J."/>
            <person name="Symeonidi A."/>
            <person name="Elias M."/>
            <person name="Eveleigh R.J."/>
            <person name="Herman E.K."/>
            <person name="Klute M.J."/>
            <person name="Nakayama T."/>
            <person name="Obornik M."/>
            <person name="Reyes-Prieto A."/>
            <person name="Armbrust E.V."/>
            <person name="Aves S.J."/>
            <person name="Beiko R.G."/>
            <person name="Coutinho P."/>
            <person name="Dacks J.B."/>
            <person name="Durnford D.G."/>
            <person name="Fast N.M."/>
            <person name="Green B.R."/>
            <person name="Grisdale C.J."/>
            <person name="Hempel F."/>
            <person name="Henrissat B."/>
            <person name="Hoppner M.P."/>
            <person name="Ishida K."/>
            <person name="Kim E."/>
            <person name="Koreny L."/>
            <person name="Kroth P.G."/>
            <person name="Liu Y."/>
            <person name="Malik S.B."/>
            <person name="Maier U.G."/>
            <person name="McRose D."/>
            <person name="Mock T."/>
            <person name="Neilson J.A."/>
            <person name="Onodera N.T."/>
            <person name="Poole A.M."/>
            <person name="Pritham E.J."/>
            <person name="Richards T.A."/>
            <person name="Rocap G."/>
            <person name="Roy S.W."/>
            <person name="Sarai C."/>
            <person name="Schaack S."/>
            <person name="Shirato S."/>
            <person name="Slamovits C.H."/>
            <person name="Spencer D.F."/>
            <person name="Suzuki S."/>
            <person name="Worden A.Z."/>
            <person name="Zauner S."/>
            <person name="Barry K."/>
            <person name="Bell C."/>
            <person name="Bharti A.K."/>
            <person name="Crow J.A."/>
            <person name="Grimwood J."/>
            <person name="Kramer R."/>
            <person name="Lindquist E."/>
            <person name="Lucas S."/>
            <person name="Salamov A."/>
            <person name="McFadden G.I."/>
            <person name="Lane C.E."/>
            <person name="Keeling P.J."/>
            <person name="Gray M.W."/>
            <person name="Grigoriev I.V."/>
            <person name="Archibald J.M."/>
        </authorList>
    </citation>
    <scope>NUCLEOTIDE SEQUENCE</scope>
    <source>
        <strain evidence="2 4">CCMP2712</strain>
    </source>
</reference>
<dbReference type="InterPro" id="IPR003511">
    <property type="entry name" value="HORMA_dom"/>
</dbReference>